<dbReference type="EMBL" id="ASPP01004914">
    <property type="protein sequence ID" value="ETO31467.1"/>
    <property type="molecule type" value="Genomic_DNA"/>
</dbReference>
<name>X6P1P2_RETFI</name>
<evidence type="ECO:0000313" key="2">
    <source>
        <dbReference type="Proteomes" id="UP000023152"/>
    </source>
</evidence>
<sequence length="105" mass="11996">MTVTNNHFENNTDVFVVMDDGNTTQSNMSIFICPQSNEKWNVTGVMEWEKVQFINKIGSNGNYLMYNTTITTTTATTTTIFIYIYININKSDHFIHAIGDLKTVE</sequence>
<organism evidence="1 2">
    <name type="scientific">Reticulomyxa filosa</name>
    <dbReference type="NCBI Taxonomy" id="46433"/>
    <lineage>
        <taxon>Eukaryota</taxon>
        <taxon>Sar</taxon>
        <taxon>Rhizaria</taxon>
        <taxon>Retaria</taxon>
        <taxon>Foraminifera</taxon>
        <taxon>Monothalamids</taxon>
        <taxon>Reticulomyxidae</taxon>
        <taxon>Reticulomyxa</taxon>
    </lineage>
</organism>
<reference evidence="1 2" key="1">
    <citation type="journal article" date="2013" name="Curr. Biol.">
        <title>The Genome of the Foraminiferan Reticulomyxa filosa.</title>
        <authorList>
            <person name="Glockner G."/>
            <person name="Hulsmann N."/>
            <person name="Schleicher M."/>
            <person name="Noegel A.A."/>
            <person name="Eichinger L."/>
            <person name="Gallinger C."/>
            <person name="Pawlowski J."/>
            <person name="Sierra R."/>
            <person name="Euteneuer U."/>
            <person name="Pillet L."/>
            <person name="Moustafa A."/>
            <person name="Platzer M."/>
            <person name="Groth M."/>
            <person name="Szafranski K."/>
            <person name="Schliwa M."/>
        </authorList>
    </citation>
    <scope>NUCLEOTIDE SEQUENCE [LARGE SCALE GENOMIC DNA]</scope>
</reference>
<evidence type="ECO:0000313" key="1">
    <source>
        <dbReference type="EMBL" id="ETO31467.1"/>
    </source>
</evidence>
<protein>
    <submittedName>
        <fullName evidence="1">Uncharacterized protein</fullName>
    </submittedName>
</protein>
<accession>X6P1P2</accession>
<dbReference type="Proteomes" id="UP000023152">
    <property type="component" value="Unassembled WGS sequence"/>
</dbReference>
<dbReference type="AlphaFoldDB" id="X6P1P2"/>
<comment type="caution">
    <text evidence="1">The sequence shown here is derived from an EMBL/GenBank/DDBJ whole genome shotgun (WGS) entry which is preliminary data.</text>
</comment>
<gene>
    <name evidence="1" type="ORF">RFI_05653</name>
</gene>
<keyword evidence="2" id="KW-1185">Reference proteome</keyword>
<proteinExistence type="predicted"/>